<evidence type="ECO:0000313" key="3">
    <source>
        <dbReference type="Proteomes" id="UP001165667"/>
    </source>
</evidence>
<proteinExistence type="predicted"/>
<dbReference type="InterPro" id="IPR009057">
    <property type="entry name" value="Homeodomain-like_sf"/>
</dbReference>
<dbReference type="NCBIfam" id="TIGR02040">
    <property type="entry name" value="PpsR-CrtJ"/>
    <property type="match status" value="1"/>
</dbReference>
<feature type="domain" description="PAS" evidence="1">
    <location>
        <begin position="118"/>
        <end position="186"/>
    </location>
</feature>
<comment type="caution">
    <text evidence="2">The sequence shown here is derived from an EMBL/GenBank/DDBJ whole genome shotgun (WGS) entry which is preliminary data.</text>
</comment>
<dbReference type="PRINTS" id="PR01590">
    <property type="entry name" value="HTHFIS"/>
</dbReference>
<dbReference type="InterPro" id="IPR035965">
    <property type="entry name" value="PAS-like_dom_sf"/>
</dbReference>
<dbReference type="SMART" id="SM00091">
    <property type="entry name" value="PAS"/>
    <property type="match status" value="2"/>
</dbReference>
<dbReference type="InterPro" id="IPR000014">
    <property type="entry name" value="PAS"/>
</dbReference>
<dbReference type="SUPFAM" id="SSF46689">
    <property type="entry name" value="Homeodomain-like"/>
    <property type="match status" value="1"/>
</dbReference>
<gene>
    <name evidence="2" type="primary">ppsR</name>
    <name evidence="2" type="ORF">M8523_04595</name>
</gene>
<sequence length="439" mass="47756">MGGVIREASVSSLLSNESVEGWLGCPWVQTVPDFVEDKVRRIVDDARGKGISAFRQLTQRFPSGREVPIEYTTVLLGGSAGMLAVGKSLLAVAELQSRFIAAQQTMERDYWKLREVETRYRLLFNHSSEAVLVLKVGTFAIEEANPAALQALGLNASGAAARRSVMSAIPEGEQQAFRAMLLRAQDQGKAPGILVHLGEAREQWLVRASSMKGETGPMLLLQLVPAQPKAAKAIPESLPSTDAAIGSLPDGFVLIDQDGVIRRANQAFVDLVEFGSVDSVVGERLERWIWRPGADIPALLSILRTHQVARLFPSALHSELGTETEVEISATATPLGHSLSCALLIRDVGRRLGRQRDPKEVRSLIESVAEPVGKMPLRQLVKSAVDGVERHYVKAALDLVGGNRTAAAELLGLSRQSLYVKLGRYGFDNEDQTAQKEEE</sequence>
<dbReference type="Pfam" id="PF13188">
    <property type="entry name" value="PAS_8"/>
    <property type="match status" value="2"/>
</dbReference>
<keyword evidence="3" id="KW-1185">Reference proteome</keyword>
<dbReference type="Proteomes" id="UP001165667">
    <property type="component" value="Unassembled WGS sequence"/>
</dbReference>
<feature type="domain" description="PAS" evidence="1">
    <location>
        <begin position="239"/>
        <end position="308"/>
    </location>
</feature>
<evidence type="ECO:0000313" key="2">
    <source>
        <dbReference type="EMBL" id="MCW6507295.1"/>
    </source>
</evidence>
<dbReference type="Gene3D" id="1.10.10.60">
    <property type="entry name" value="Homeodomain-like"/>
    <property type="match status" value="1"/>
</dbReference>
<dbReference type="Gene3D" id="3.30.450.20">
    <property type="entry name" value="PAS domain"/>
    <property type="match status" value="2"/>
</dbReference>
<dbReference type="EMBL" id="JAMOIM010000002">
    <property type="protein sequence ID" value="MCW6507295.1"/>
    <property type="molecule type" value="Genomic_DNA"/>
</dbReference>
<dbReference type="Gene3D" id="1.20.5.430">
    <property type="match status" value="1"/>
</dbReference>
<reference evidence="2" key="1">
    <citation type="submission" date="2022-05" db="EMBL/GenBank/DDBJ databases">
        <authorList>
            <person name="Pankratov T."/>
        </authorList>
    </citation>
    <scope>NUCLEOTIDE SEQUENCE</scope>
    <source>
        <strain evidence="2">BP6-180914</strain>
    </source>
</reference>
<evidence type="ECO:0000259" key="1">
    <source>
        <dbReference type="SMART" id="SM00091"/>
    </source>
</evidence>
<dbReference type="InterPro" id="IPR011785">
    <property type="entry name" value="Tscrpt_reg_PpsR-CrtJ"/>
</dbReference>
<protein>
    <submittedName>
        <fullName evidence="2">Transcriptional regulator PpsR</fullName>
    </submittedName>
</protein>
<name>A0AA42CLG8_9HYPH</name>
<dbReference type="AlphaFoldDB" id="A0AA42CLG8"/>
<dbReference type="SUPFAM" id="SSF55785">
    <property type="entry name" value="PYP-like sensor domain (PAS domain)"/>
    <property type="match status" value="2"/>
</dbReference>
<accession>A0AA42CLG8</accession>
<dbReference type="GO" id="GO:0043565">
    <property type="term" value="F:sequence-specific DNA binding"/>
    <property type="evidence" value="ECO:0007669"/>
    <property type="project" value="InterPro"/>
</dbReference>
<dbReference type="InterPro" id="IPR002197">
    <property type="entry name" value="HTH_Fis"/>
</dbReference>
<organism evidence="2 3">
    <name type="scientific">Lichenifustis flavocetrariae</name>
    <dbReference type="NCBI Taxonomy" id="2949735"/>
    <lineage>
        <taxon>Bacteria</taxon>
        <taxon>Pseudomonadati</taxon>
        <taxon>Pseudomonadota</taxon>
        <taxon>Alphaproteobacteria</taxon>
        <taxon>Hyphomicrobiales</taxon>
        <taxon>Lichenihabitantaceae</taxon>
        <taxon>Lichenifustis</taxon>
    </lineage>
</organism>
<dbReference type="Pfam" id="PF02954">
    <property type="entry name" value="HTH_8"/>
    <property type="match status" value="1"/>
</dbReference>